<dbReference type="VEuPathDB" id="TriTrypDB:ADEAN_000833700"/>
<feature type="transmembrane region" description="Helical" evidence="2">
    <location>
        <begin position="167"/>
        <end position="188"/>
    </location>
</feature>
<sequence length="205" mass="23176">MKEYDNDFAPGFRAPRMKKEKRPDDHDGMTASSIRLKIIVPEIVTSAVVLLLCVGQLIIAIAFVCTFPRAAIENTKSLIYTYNHEMEFVLLMSGYFIIGESACAILFYGLFFVLLVFKTYLVAFKQRVDRRFVCLGITHFLFMAASFVDFGFVASYVYLYKNDILKALIGLSGARMGISLGLFILIMAKGYDLPSCCQYDQKLEV</sequence>
<keyword evidence="2" id="KW-0812">Transmembrane</keyword>
<dbReference type="Proteomes" id="UP000515908">
    <property type="component" value="Chromosome 18"/>
</dbReference>
<keyword evidence="2" id="KW-0472">Membrane</keyword>
<feature type="transmembrane region" description="Helical" evidence="2">
    <location>
        <begin position="43"/>
        <end position="67"/>
    </location>
</feature>
<dbReference type="EMBL" id="LR877162">
    <property type="protein sequence ID" value="CAD2220814.1"/>
    <property type="molecule type" value="Genomic_DNA"/>
</dbReference>
<reference evidence="3 4" key="1">
    <citation type="submission" date="2020-08" db="EMBL/GenBank/DDBJ databases">
        <authorList>
            <person name="Newling K."/>
            <person name="Davey J."/>
            <person name="Forrester S."/>
        </authorList>
    </citation>
    <scope>NUCLEOTIDE SEQUENCE [LARGE SCALE GENOMIC DNA]</scope>
    <source>
        <strain evidence="4">Crithidia deanei Carvalho (ATCC PRA-265)</strain>
    </source>
</reference>
<proteinExistence type="predicted"/>
<evidence type="ECO:0000256" key="2">
    <source>
        <dbReference type="SAM" id="Phobius"/>
    </source>
</evidence>
<feature type="transmembrane region" description="Helical" evidence="2">
    <location>
        <begin position="88"/>
        <end position="117"/>
    </location>
</feature>
<protein>
    <submittedName>
        <fullName evidence="3">Uncharacterized protein</fullName>
    </submittedName>
</protein>
<feature type="transmembrane region" description="Helical" evidence="2">
    <location>
        <begin position="137"/>
        <end position="160"/>
    </location>
</feature>
<evidence type="ECO:0000313" key="4">
    <source>
        <dbReference type="Proteomes" id="UP000515908"/>
    </source>
</evidence>
<evidence type="ECO:0000256" key="1">
    <source>
        <dbReference type="SAM" id="MobiDB-lite"/>
    </source>
</evidence>
<name>A0A7G2CPD5_9TRYP</name>
<evidence type="ECO:0000313" key="3">
    <source>
        <dbReference type="EMBL" id="CAD2220814.1"/>
    </source>
</evidence>
<gene>
    <name evidence="3" type="ORF">ADEAN_000833700</name>
</gene>
<organism evidence="3 4">
    <name type="scientific">Angomonas deanei</name>
    <dbReference type="NCBI Taxonomy" id="59799"/>
    <lineage>
        <taxon>Eukaryota</taxon>
        <taxon>Discoba</taxon>
        <taxon>Euglenozoa</taxon>
        <taxon>Kinetoplastea</taxon>
        <taxon>Metakinetoplastina</taxon>
        <taxon>Trypanosomatida</taxon>
        <taxon>Trypanosomatidae</taxon>
        <taxon>Strigomonadinae</taxon>
        <taxon>Angomonas</taxon>
    </lineage>
</organism>
<keyword evidence="2" id="KW-1133">Transmembrane helix</keyword>
<accession>A0A7G2CPD5</accession>
<keyword evidence="4" id="KW-1185">Reference proteome</keyword>
<feature type="region of interest" description="Disordered" evidence="1">
    <location>
        <begin position="1"/>
        <end position="28"/>
    </location>
</feature>
<dbReference type="AlphaFoldDB" id="A0A7G2CPD5"/>